<dbReference type="PANTHER" id="PTHR44040:SF1">
    <property type="entry name" value="RETINOBLASTOMA-BINDING PROTEIN 5"/>
    <property type="match status" value="1"/>
</dbReference>
<evidence type="ECO:0000313" key="15">
    <source>
        <dbReference type="Proteomes" id="UP000728032"/>
    </source>
</evidence>
<dbReference type="AlphaFoldDB" id="A0A7R9M3R7"/>
<feature type="compositionally biased region" description="Acidic residues" evidence="12">
    <location>
        <begin position="354"/>
        <end position="365"/>
    </location>
</feature>
<feature type="transmembrane region" description="Helical" evidence="13">
    <location>
        <begin position="646"/>
        <end position="667"/>
    </location>
</feature>
<dbReference type="InterPro" id="IPR001680">
    <property type="entry name" value="WD40_rpt"/>
</dbReference>
<dbReference type="OrthoDB" id="196858at2759"/>
<organism evidence="14">
    <name type="scientific">Oppiella nova</name>
    <dbReference type="NCBI Taxonomy" id="334625"/>
    <lineage>
        <taxon>Eukaryota</taxon>
        <taxon>Metazoa</taxon>
        <taxon>Ecdysozoa</taxon>
        <taxon>Arthropoda</taxon>
        <taxon>Chelicerata</taxon>
        <taxon>Arachnida</taxon>
        <taxon>Acari</taxon>
        <taxon>Acariformes</taxon>
        <taxon>Sarcoptiformes</taxon>
        <taxon>Oribatida</taxon>
        <taxon>Brachypylina</taxon>
        <taxon>Oppioidea</taxon>
        <taxon>Oppiidae</taxon>
        <taxon>Oppiella</taxon>
    </lineage>
</organism>
<evidence type="ECO:0000313" key="14">
    <source>
        <dbReference type="EMBL" id="CAD7652988.1"/>
    </source>
</evidence>
<dbReference type="PROSITE" id="PS00678">
    <property type="entry name" value="WD_REPEATS_1"/>
    <property type="match status" value="1"/>
</dbReference>
<dbReference type="GO" id="GO:0005789">
    <property type="term" value="C:endoplasmic reticulum membrane"/>
    <property type="evidence" value="ECO:0007669"/>
    <property type="project" value="UniProtKB-SubCell"/>
</dbReference>
<keyword evidence="5 13" id="KW-0812">Transmembrane</keyword>
<gene>
    <name evidence="14" type="ORF">ONB1V03_LOCUS9646</name>
</gene>
<dbReference type="Pfam" id="PF00400">
    <property type="entry name" value="WD40"/>
    <property type="match status" value="2"/>
</dbReference>
<feature type="region of interest" description="Disordered" evidence="12">
    <location>
        <begin position="411"/>
        <end position="502"/>
    </location>
</feature>
<keyword evidence="8 13" id="KW-1133">Transmembrane helix</keyword>
<protein>
    <recommendedName>
        <fullName evidence="16">Retinoblastoma-binding protein 5</fullName>
    </recommendedName>
</protein>
<evidence type="ECO:0000256" key="11">
    <source>
        <dbReference type="PROSITE-ProRule" id="PRU00221"/>
    </source>
</evidence>
<evidence type="ECO:0000256" key="6">
    <source>
        <dbReference type="ARBA" id="ARBA00022737"/>
    </source>
</evidence>
<dbReference type="PROSITE" id="PS50294">
    <property type="entry name" value="WD_REPEATS_REGION"/>
    <property type="match status" value="1"/>
</dbReference>
<evidence type="ECO:0000256" key="13">
    <source>
        <dbReference type="SAM" id="Phobius"/>
    </source>
</evidence>
<dbReference type="InterPro" id="IPR019775">
    <property type="entry name" value="WD40_repeat_CS"/>
</dbReference>
<feature type="compositionally biased region" description="Basic and acidic residues" evidence="12">
    <location>
        <begin position="442"/>
        <end position="457"/>
    </location>
</feature>
<evidence type="ECO:0000256" key="1">
    <source>
        <dbReference type="ARBA" id="ARBA00004123"/>
    </source>
</evidence>
<dbReference type="Gene3D" id="2.130.10.10">
    <property type="entry name" value="YVTN repeat-like/Quinoprotein amine dehydrogenase"/>
    <property type="match status" value="1"/>
</dbReference>
<dbReference type="InterPro" id="IPR009787">
    <property type="entry name" value="Jagunal"/>
</dbReference>
<evidence type="ECO:0000256" key="3">
    <source>
        <dbReference type="ARBA" id="ARBA00008462"/>
    </source>
</evidence>
<evidence type="ECO:0000256" key="12">
    <source>
        <dbReference type="SAM" id="MobiDB-lite"/>
    </source>
</evidence>
<dbReference type="SMART" id="SM00320">
    <property type="entry name" value="WD40"/>
    <property type="match status" value="4"/>
</dbReference>
<dbReference type="InterPro" id="IPR036322">
    <property type="entry name" value="WD40_repeat_dom_sf"/>
</dbReference>
<dbReference type="GO" id="GO:0048188">
    <property type="term" value="C:Set1C/COMPASS complex"/>
    <property type="evidence" value="ECO:0007669"/>
    <property type="project" value="InterPro"/>
</dbReference>
<evidence type="ECO:0008006" key="16">
    <source>
        <dbReference type="Google" id="ProtNLM"/>
    </source>
</evidence>
<keyword evidence="15" id="KW-1185">Reference proteome</keyword>
<evidence type="ECO:0000256" key="9">
    <source>
        <dbReference type="ARBA" id="ARBA00023136"/>
    </source>
</evidence>
<reference evidence="14" key="1">
    <citation type="submission" date="2020-11" db="EMBL/GenBank/DDBJ databases">
        <authorList>
            <person name="Tran Van P."/>
        </authorList>
    </citation>
    <scope>NUCLEOTIDE SEQUENCE</scope>
</reference>
<feature type="transmembrane region" description="Helical" evidence="13">
    <location>
        <begin position="617"/>
        <end position="634"/>
    </location>
</feature>
<evidence type="ECO:0000256" key="7">
    <source>
        <dbReference type="ARBA" id="ARBA00022824"/>
    </source>
</evidence>
<feature type="compositionally biased region" description="Polar residues" evidence="12">
    <location>
        <begin position="426"/>
        <end position="435"/>
    </location>
</feature>
<evidence type="ECO:0000256" key="5">
    <source>
        <dbReference type="ARBA" id="ARBA00022692"/>
    </source>
</evidence>
<sequence length="731" mass="82421">MNIDLLEHFGQNYPEEFDGALDCISLALTCSFNRRGTCLAVGCNDGRIVIWDFLTRGMAKIVSAHVHPVCSLSWSRDGHKLVSASTDNTVCVWDVLTSECVIRWRFFSPILRVQFNPRNDKMILICPLKHAAIVVFMPHKEVSTKTHVMVPLDDDTDLNIVASFDRRGQYIYTGNAKGKILVVKVGTTITSLTVIASFRVSNTAVKQIEFAPRKKDIFLVSTADRVIRVYETEEVLMCGKNGEPEPIQKLQDLVNKTMWKKCCFSGGPDADYICAGSARQHALYVWERNVGNLVKILHGTKGELLLDVVWHPLRPIIASISSGVVSIWAQPQVENWSAFAPDFKELDENIEYEERESEFDIEDEDRTPARVSHDNEDEDVVIDVVTPHTIHAFLSSDEEDEDQSALIYLPIAPDIDDPEMEGPTAVTPTPRTETPTKSRRSKTIDIDLKEAPKDEAHPLLSGSGKQQNRSVGGSADKSLLAKSKVQRPSGKRSANGSTDLIPSKRNTDRAFLTAVDSTDCLCLSLSVVPHMVHTIHSVMSSRGQVVAGTDGSDFGHRQKVAKHYETSVENKYRLKWCIFLHFLLTLLMLVKLSDDILDRLDIFILSLQELYIPKPRLWEWMWSSSIVLSLFAMSSFKNNNMSRIRFYAIATFLWSLCPILYALVYYFSDIYAYVASARDISSVKERWMGLSVAIIWYAFGVVALQVHIGQLFFAIKLWFAWNIKKVTKKAN</sequence>
<dbReference type="PANTHER" id="PTHR44040">
    <property type="entry name" value="RETINOBLASTOMA-BINDING PROTEIN 5"/>
    <property type="match status" value="1"/>
</dbReference>
<dbReference type="InterPro" id="IPR037850">
    <property type="entry name" value="RBBP5/Swd1"/>
</dbReference>
<dbReference type="EMBL" id="OC920970">
    <property type="protein sequence ID" value="CAD7652988.1"/>
    <property type="molecule type" value="Genomic_DNA"/>
</dbReference>
<keyword evidence="4 11" id="KW-0853">WD repeat</keyword>
<evidence type="ECO:0000256" key="4">
    <source>
        <dbReference type="ARBA" id="ARBA00022574"/>
    </source>
</evidence>
<dbReference type="Proteomes" id="UP000728032">
    <property type="component" value="Unassembled WGS sequence"/>
</dbReference>
<evidence type="ECO:0000256" key="2">
    <source>
        <dbReference type="ARBA" id="ARBA00004477"/>
    </source>
</evidence>
<keyword evidence="6" id="KW-0677">Repeat</keyword>
<dbReference type="EMBL" id="CAJPVJ010006145">
    <property type="protein sequence ID" value="CAG2170175.1"/>
    <property type="molecule type" value="Genomic_DNA"/>
</dbReference>
<dbReference type="PROSITE" id="PS50082">
    <property type="entry name" value="WD_REPEATS_2"/>
    <property type="match status" value="1"/>
</dbReference>
<feature type="region of interest" description="Disordered" evidence="12">
    <location>
        <begin position="354"/>
        <end position="374"/>
    </location>
</feature>
<dbReference type="InterPro" id="IPR015943">
    <property type="entry name" value="WD40/YVTN_repeat-like_dom_sf"/>
</dbReference>
<evidence type="ECO:0000256" key="8">
    <source>
        <dbReference type="ARBA" id="ARBA00022989"/>
    </source>
</evidence>
<keyword evidence="7" id="KW-0256">Endoplasmic reticulum</keyword>
<feature type="repeat" description="WD" evidence="11">
    <location>
        <begin position="62"/>
        <end position="103"/>
    </location>
</feature>
<evidence type="ECO:0000256" key="10">
    <source>
        <dbReference type="ARBA" id="ARBA00023242"/>
    </source>
</evidence>
<proteinExistence type="inferred from homology"/>
<keyword evidence="10" id="KW-0539">Nucleus</keyword>
<comment type="subcellular location">
    <subcellularLocation>
        <location evidence="2">Endoplasmic reticulum membrane</location>
        <topology evidence="2">Multi-pass membrane protein</topology>
    </subcellularLocation>
    <subcellularLocation>
        <location evidence="1">Nucleus</location>
    </subcellularLocation>
</comment>
<comment type="similarity">
    <text evidence="3">Belongs to the jagunal family.</text>
</comment>
<keyword evidence="9 13" id="KW-0472">Membrane</keyword>
<accession>A0A7R9M3R7</accession>
<dbReference type="GO" id="GO:0007029">
    <property type="term" value="P:endoplasmic reticulum organization"/>
    <property type="evidence" value="ECO:0007669"/>
    <property type="project" value="InterPro"/>
</dbReference>
<name>A0A7R9M3R7_9ACAR</name>
<dbReference type="SUPFAM" id="SSF50978">
    <property type="entry name" value="WD40 repeat-like"/>
    <property type="match status" value="1"/>
</dbReference>
<dbReference type="Pfam" id="PF07086">
    <property type="entry name" value="Jagunal"/>
    <property type="match status" value="1"/>
</dbReference>
<feature type="transmembrane region" description="Helical" evidence="13">
    <location>
        <begin position="687"/>
        <end position="719"/>
    </location>
</feature>